<gene>
    <name evidence="3" type="ORF">OLMES_4197</name>
</gene>
<dbReference type="InterPro" id="IPR000305">
    <property type="entry name" value="GIY-YIG_endonuc"/>
</dbReference>
<feature type="domain" description="GIY-YIG" evidence="2">
    <location>
        <begin position="1"/>
        <end position="54"/>
    </location>
</feature>
<dbReference type="PROSITE" id="PS50164">
    <property type="entry name" value="GIY_YIG"/>
    <property type="match status" value="1"/>
</dbReference>
<dbReference type="PANTHER" id="PTHR34477:SF1">
    <property type="entry name" value="UPF0213 PROTEIN YHBQ"/>
    <property type="match status" value="1"/>
</dbReference>
<evidence type="ECO:0000259" key="2">
    <source>
        <dbReference type="PROSITE" id="PS50164"/>
    </source>
</evidence>
<dbReference type="Gene3D" id="3.40.1440.10">
    <property type="entry name" value="GIY-YIG endonuclease"/>
    <property type="match status" value="1"/>
</dbReference>
<protein>
    <submittedName>
        <fullName evidence="3">GIY-YIG nuclease superfamily protein</fullName>
    </submittedName>
</protein>
<dbReference type="PANTHER" id="PTHR34477">
    <property type="entry name" value="UPF0213 PROTEIN YHBQ"/>
    <property type="match status" value="1"/>
</dbReference>
<proteinExistence type="inferred from homology"/>
<comment type="similarity">
    <text evidence="1">Belongs to the UPF0213 family.</text>
</comment>
<reference evidence="3 4" key="1">
    <citation type="submission" date="2017-05" db="EMBL/GenBank/DDBJ databases">
        <title>Genomic insights into alkan degradation activity of Oleiphilus messinensis.</title>
        <authorList>
            <person name="Kozyavkin S.A."/>
            <person name="Slesarev A.I."/>
            <person name="Golyshin P.N."/>
            <person name="Korzhenkov A."/>
            <person name="Golyshina O.N."/>
            <person name="Toshchakov S.V."/>
        </authorList>
    </citation>
    <scope>NUCLEOTIDE SEQUENCE [LARGE SCALE GENOMIC DNA]</scope>
    <source>
        <strain evidence="3 4">ME102</strain>
    </source>
</reference>
<evidence type="ECO:0000256" key="1">
    <source>
        <dbReference type="ARBA" id="ARBA00007435"/>
    </source>
</evidence>
<name>A0A1Y0IFP9_9GAMM</name>
<dbReference type="InterPro" id="IPR035901">
    <property type="entry name" value="GIY-YIG_endonuc_sf"/>
</dbReference>
<organism evidence="3 4">
    <name type="scientific">Oleiphilus messinensis</name>
    <dbReference type="NCBI Taxonomy" id="141451"/>
    <lineage>
        <taxon>Bacteria</taxon>
        <taxon>Pseudomonadati</taxon>
        <taxon>Pseudomonadota</taxon>
        <taxon>Gammaproteobacteria</taxon>
        <taxon>Oceanospirillales</taxon>
        <taxon>Oleiphilaceae</taxon>
        <taxon>Oleiphilus</taxon>
    </lineage>
</organism>
<dbReference type="Proteomes" id="UP000196027">
    <property type="component" value="Chromosome"/>
</dbReference>
<dbReference type="AlphaFoldDB" id="A0A1Y0IFP9"/>
<dbReference type="KEGG" id="ome:OLMES_4197"/>
<keyword evidence="4" id="KW-1185">Reference proteome</keyword>
<evidence type="ECO:0000313" key="4">
    <source>
        <dbReference type="Proteomes" id="UP000196027"/>
    </source>
</evidence>
<dbReference type="InterPro" id="IPR050190">
    <property type="entry name" value="UPF0213_domain"/>
</dbReference>
<dbReference type="Pfam" id="PF01541">
    <property type="entry name" value="GIY-YIG"/>
    <property type="match status" value="1"/>
</dbReference>
<evidence type="ECO:0000313" key="3">
    <source>
        <dbReference type="EMBL" id="ARU58213.1"/>
    </source>
</evidence>
<dbReference type="EMBL" id="CP021425">
    <property type="protein sequence ID" value="ARU58213.1"/>
    <property type="molecule type" value="Genomic_DNA"/>
</dbReference>
<sequence>MPRRVTQHYRGQGAKYFRKTKPAQVIYMENNLIRATASQREYQIKQLSRQQKLQLINTDENQISQYCNILEKTLNQLNAP</sequence>
<accession>A0A1Y0IFP9</accession>